<evidence type="ECO:0000256" key="2">
    <source>
        <dbReference type="SAM" id="SignalP"/>
    </source>
</evidence>
<dbReference type="InterPro" id="IPR000782">
    <property type="entry name" value="FAS1_domain"/>
</dbReference>
<dbReference type="PANTHER" id="PTHR10900">
    <property type="entry name" value="PERIOSTIN-RELATED"/>
    <property type="match status" value="1"/>
</dbReference>
<keyword evidence="1 2" id="KW-0732">Signal</keyword>
<evidence type="ECO:0000259" key="3">
    <source>
        <dbReference type="PROSITE" id="PS50213"/>
    </source>
</evidence>
<dbReference type="HOGENOM" id="CLU_031281_3_0_11"/>
<dbReference type="PANTHER" id="PTHR10900:SF77">
    <property type="entry name" value="FI19380P1"/>
    <property type="match status" value="1"/>
</dbReference>
<evidence type="ECO:0000313" key="4">
    <source>
        <dbReference type="EMBL" id="ACY19430.1"/>
    </source>
</evidence>
<sequence>MATTRIPRLAVALSGLALAVGAVAGCSSDSASDNSSSSTSTMTGMSSSAMAAAPVGSGCAAYAAANPTGPGSVEGMAMAPVATAAAANPELSTLTEALSGKLNPQVNLVDTLNNGQYTVFAPTNEAFAALPAGTLDKLKTDSALLTKILTYHVVSGQAAPDAVVGTHKTLEGQNVTVSGTPEALKVNTAGVVCGGVKTANAQVYMIDAVLMPPA</sequence>
<dbReference type="Gene3D" id="2.30.180.10">
    <property type="entry name" value="FAS1 domain"/>
    <property type="match status" value="1"/>
</dbReference>
<accession>D0LAA1</accession>
<feature type="domain" description="FAS1" evidence="3">
    <location>
        <begin position="78"/>
        <end position="210"/>
    </location>
</feature>
<dbReference type="GO" id="GO:0050839">
    <property type="term" value="F:cell adhesion molecule binding"/>
    <property type="evidence" value="ECO:0007669"/>
    <property type="project" value="TreeGrafter"/>
</dbReference>
<dbReference type="KEGG" id="gbr:Gbro_0078"/>
<reference evidence="4 5" key="2">
    <citation type="journal article" date="2010" name="Stand. Genomic Sci.">
        <title>Complete genome sequence of Gordonia bronchialis type strain (3410).</title>
        <authorList>
            <person name="Ivanova N."/>
            <person name="Sikorski J."/>
            <person name="Jando M."/>
            <person name="Lapidus A."/>
            <person name="Nolan M."/>
            <person name="Lucas S."/>
            <person name="Del Rio T.G."/>
            <person name="Tice H."/>
            <person name="Copeland A."/>
            <person name="Cheng J.F."/>
            <person name="Chen F."/>
            <person name="Bruce D."/>
            <person name="Goodwin L."/>
            <person name="Pitluck S."/>
            <person name="Mavromatis K."/>
            <person name="Ovchinnikova G."/>
            <person name="Pati A."/>
            <person name="Chen A."/>
            <person name="Palaniappan K."/>
            <person name="Land M."/>
            <person name="Hauser L."/>
            <person name="Chang Y.J."/>
            <person name="Jeffries C.D."/>
            <person name="Chain P."/>
            <person name="Saunders E."/>
            <person name="Han C."/>
            <person name="Detter J.C."/>
            <person name="Brettin T."/>
            <person name="Rohde M."/>
            <person name="Goker M."/>
            <person name="Bristow J."/>
            <person name="Eisen J.A."/>
            <person name="Markowitz V."/>
            <person name="Hugenholtz P."/>
            <person name="Klenk H.P."/>
            <person name="Kyrpides N.C."/>
        </authorList>
    </citation>
    <scope>NUCLEOTIDE SEQUENCE [LARGE SCALE GENOMIC DNA]</scope>
    <source>
        <strain evidence="5">ATCC 25592 / DSM 43247 / BCRC 13721 / JCM 3198 / KCTC 3076 / NBRC 16047 / NCTC 10667</strain>
    </source>
</reference>
<dbReference type="PROSITE" id="PS50213">
    <property type="entry name" value="FAS1"/>
    <property type="match status" value="1"/>
</dbReference>
<dbReference type="STRING" id="526226.Gbro_0078"/>
<dbReference type="Proteomes" id="UP000001219">
    <property type="component" value="Chromosome"/>
</dbReference>
<protein>
    <submittedName>
        <fullName evidence="4">Beta-Ig-H3/fasciclin</fullName>
    </submittedName>
</protein>
<dbReference type="EMBL" id="CP001802">
    <property type="protein sequence ID" value="ACY19430.1"/>
    <property type="molecule type" value="Genomic_DNA"/>
</dbReference>
<reference evidence="5" key="1">
    <citation type="submission" date="2009-10" db="EMBL/GenBank/DDBJ databases">
        <title>The complete chromosome of Gordonia bronchialis DSM 43247.</title>
        <authorList>
            <consortium name="US DOE Joint Genome Institute (JGI-PGF)"/>
            <person name="Lucas S."/>
            <person name="Copeland A."/>
            <person name="Lapidus A."/>
            <person name="Glavina del Rio T."/>
            <person name="Dalin E."/>
            <person name="Tice H."/>
            <person name="Bruce D."/>
            <person name="Goodwin L."/>
            <person name="Pitluck S."/>
            <person name="Kyrpides N."/>
            <person name="Mavromatis K."/>
            <person name="Ivanova N."/>
            <person name="Ovchinnikova G."/>
            <person name="Saunders E."/>
            <person name="Brettin T."/>
            <person name="Detter J.C."/>
            <person name="Han C."/>
            <person name="Larimer F."/>
            <person name="Land M."/>
            <person name="Hauser L."/>
            <person name="Markowitz V."/>
            <person name="Cheng J.-F."/>
            <person name="Hugenholtz P."/>
            <person name="Woyke T."/>
            <person name="Wu D."/>
            <person name="Jando M."/>
            <person name="Schneider S."/>
            <person name="Goeker M."/>
            <person name="Klenk H.-P."/>
            <person name="Eisen J.A."/>
        </authorList>
    </citation>
    <scope>NUCLEOTIDE SEQUENCE [LARGE SCALE GENOMIC DNA]</scope>
    <source>
        <strain evidence="5">ATCC 25592 / DSM 43247 / BCRC 13721 / JCM 3198 / KCTC 3076 / NBRC 16047 / NCTC 10667</strain>
    </source>
</reference>
<dbReference type="GO" id="GO:0030198">
    <property type="term" value="P:extracellular matrix organization"/>
    <property type="evidence" value="ECO:0007669"/>
    <property type="project" value="TreeGrafter"/>
</dbReference>
<dbReference type="GO" id="GO:0005615">
    <property type="term" value="C:extracellular space"/>
    <property type="evidence" value="ECO:0007669"/>
    <property type="project" value="TreeGrafter"/>
</dbReference>
<dbReference type="OrthoDB" id="9800666at2"/>
<dbReference type="PROSITE" id="PS51257">
    <property type="entry name" value="PROKAR_LIPOPROTEIN"/>
    <property type="match status" value="1"/>
</dbReference>
<dbReference type="Pfam" id="PF02469">
    <property type="entry name" value="Fasciclin"/>
    <property type="match status" value="1"/>
</dbReference>
<feature type="chain" id="PRO_5038747305" evidence="2">
    <location>
        <begin position="25"/>
        <end position="214"/>
    </location>
</feature>
<name>D0LAA1_GORB4</name>
<proteinExistence type="predicted"/>
<dbReference type="RefSeq" id="WP_012832022.1">
    <property type="nucleotide sequence ID" value="NC_013441.1"/>
</dbReference>
<dbReference type="InterPro" id="IPR036378">
    <property type="entry name" value="FAS1_dom_sf"/>
</dbReference>
<keyword evidence="5" id="KW-1185">Reference proteome</keyword>
<dbReference type="eggNOG" id="COG2335">
    <property type="taxonomic scope" value="Bacteria"/>
</dbReference>
<evidence type="ECO:0000313" key="5">
    <source>
        <dbReference type="Proteomes" id="UP000001219"/>
    </source>
</evidence>
<evidence type="ECO:0000256" key="1">
    <source>
        <dbReference type="ARBA" id="ARBA00022729"/>
    </source>
</evidence>
<organism evidence="4 5">
    <name type="scientific">Gordonia bronchialis (strain ATCC 25592 / DSM 43247 / BCRC 13721 / JCM 3198 / KCTC 3076 / NBRC 16047 / NCTC 10667)</name>
    <name type="common">Rhodococcus bronchialis</name>
    <dbReference type="NCBI Taxonomy" id="526226"/>
    <lineage>
        <taxon>Bacteria</taxon>
        <taxon>Bacillati</taxon>
        <taxon>Actinomycetota</taxon>
        <taxon>Actinomycetes</taxon>
        <taxon>Mycobacteriales</taxon>
        <taxon>Gordoniaceae</taxon>
        <taxon>Gordonia</taxon>
    </lineage>
</organism>
<gene>
    <name evidence="4" type="ordered locus">Gbro_0078</name>
</gene>
<dbReference type="AlphaFoldDB" id="D0LAA1"/>
<dbReference type="SUPFAM" id="SSF82153">
    <property type="entry name" value="FAS1 domain"/>
    <property type="match status" value="1"/>
</dbReference>
<feature type="signal peptide" evidence="2">
    <location>
        <begin position="1"/>
        <end position="24"/>
    </location>
</feature>
<dbReference type="GO" id="GO:0031012">
    <property type="term" value="C:extracellular matrix"/>
    <property type="evidence" value="ECO:0007669"/>
    <property type="project" value="TreeGrafter"/>
</dbReference>
<dbReference type="GO" id="GO:0007155">
    <property type="term" value="P:cell adhesion"/>
    <property type="evidence" value="ECO:0007669"/>
    <property type="project" value="TreeGrafter"/>
</dbReference>
<dbReference type="InterPro" id="IPR050904">
    <property type="entry name" value="Adhesion/Biosynth-related"/>
</dbReference>
<dbReference type="FunFam" id="2.30.180.10:FF:000019">
    <property type="entry name" value="Cell surface lipoprotein"/>
    <property type="match status" value="1"/>
</dbReference>
<dbReference type="SMART" id="SM00554">
    <property type="entry name" value="FAS1"/>
    <property type="match status" value="1"/>
</dbReference>